<dbReference type="GO" id="GO:0009017">
    <property type="term" value="F:succinylglutamate desuccinylase activity"/>
    <property type="evidence" value="ECO:0007669"/>
    <property type="project" value="UniProtKB-UniRule"/>
</dbReference>
<dbReference type="PaxDb" id="1286170-RORB6_07410"/>
<reference evidence="9" key="1">
    <citation type="submission" date="2022-09" db="EMBL/GenBank/DDBJ databases">
        <title>Multidrug resistance Raoultella ornithinolytica Strain MQB_Silv_108.</title>
        <authorList>
            <person name="Quintela-Baluja M."/>
        </authorList>
    </citation>
    <scope>NUCLEOTIDE SEQUENCE</scope>
    <source>
        <strain evidence="9">MQB_Silv_108</strain>
    </source>
</reference>
<comment type="catalytic activity">
    <reaction evidence="5">
        <text>N-succinyl-L-glutamate + H2O = L-glutamate + succinate</text>
        <dbReference type="Rhea" id="RHEA:15169"/>
        <dbReference type="ChEBI" id="CHEBI:15377"/>
        <dbReference type="ChEBI" id="CHEBI:29985"/>
        <dbReference type="ChEBI" id="CHEBI:30031"/>
        <dbReference type="ChEBI" id="CHEBI:58763"/>
        <dbReference type="EC" id="3.5.1.96"/>
    </reaction>
</comment>
<dbReference type="PANTHER" id="PTHR15162:SF7">
    <property type="entry name" value="SUCCINYLGLUTAMATE DESUCCINYLASE"/>
    <property type="match status" value="1"/>
</dbReference>
<dbReference type="AlphaFoldDB" id="A0A225U4N9"/>
<dbReference type="InterPro" id="IPR055438">
    <property type="entry name" value="AstE_AspA_cat"/>
</dbReference>
<evidence type="ECO:0000256" key="2">
    <source>
        <dbReference type="ARBA" id="ARBA00022723"/>
    </source>
</evidence>
<evidence type="ECO:0000259" key="7">
    <source>
        <dbReference type="Pfam" id="PF04952"/>
    </source>
</evidence>
<keyword evidence="2 5" id="KW-0479">Metal-binding</keyword>
<dbReference type="InterPro" id="IPR050178">
    <property type="entry name" value="AspA/AstE_fam"/>
</dbReference>
<evidence type="ECO:0000256" key="4">
    <source>
        <dbReference type="ARBA" id="ARBA00022833"/>
    </source>
</evidence>
<proteinExistence type="inferred from homology"/>
<dbReference type="GO" id="GO:0019545">
    <property type="term" value="P:L-arginine catabolic process to succinate"/>
    <property type="evidence" value="ECO:0007669"/>
    <property type="project" value="UniProtKB-UniRule"/>
</dbReference>
<dbReference type="GO" id="GO:0008270">
    <property type="term" value="F:zinc ion binding"/>
    <property type="evidence" value="ECO:0007669"/>
    <property type="project" value="UniProtKB-UniRule"/>
</dbReference>
<comment type="cofactor">
    <cofactor evidence="5">
        <name>Zn(2+)</name>
        <dbReference type="ChEBI" id="CHEBI:29105"/>
    </cofactor>
    <text evidence="5">Binds 1 zinc ion per subunit.</text>
</comment>
<feature type="binding site" evidence="5">
    <location>
        <position position="51"/>
    </location>
    <ligand>
        <name>Zn(2+)</name>
        <dbReference type="ChEBI" id="CHEBI:29105"/>
    </ligand>
</feature>
<comment type="function">
    <text evidence="5">Transforms N(2)-succinylglutamate into succinate and glutamate.</text>
</comment>
<evidence type="ECO:0000313" key="10">
    <source>
        <dbReference type="EMBL" id="WWC09610.1"/>
    </source>
</evidence>
<dbReference type="GO" id="GO:0019544">
    <property type="term" value="P:L-arginine catabolic process to L-glutamate"/>
    <property type="evidence" value="ECO:0007669"/>
    <property type="project" value="UniProtKB-UniRule"/>
</dbReference>
<dbReference type="InterPro" id="IPR007036">
    <property type="entry name" value="Aste_AspA_hybrid_dom"/>
</dbReference>
<dbReference type="GO" id="GO:0016788">
    <property type="term" value="F:hydrolase activity, acting on ester bonds"/>
    <property type="evidence" value="ECO:0007669"/>
    <property type="project" value="UniProtKB-UniRule"/>
</dbReference>
<feature type="domain" description="AstE/AspA barrel-sandwich hybrid" evidence="7">
    <location>
        <begin position="250"/>
        <end position="321"/>
    </location>
</feature>
<evidence type="ECO:0000256" key="5">
    <source>
        <dbReference type="HAMAP-Rule" id="MF_00767"/>
    </source>
</evidence>
<accession>A0A225U4N9</accession>
<dbReference type="NCBIfam" id="NF003706">
    <property type="entry name" value="PRK05324.1"/>
    <property type="match status" value="1"/>
</dbReference>
<evidence type="ECO:0000256" key="6">
    <source>
        <dbReference type="NCBIfam" id="TIGR03242"/>
    </source>
</evidence>
<dbReference type="EMBL" id="CP145163">
    <property type="protein sequence ID" value="WWC09610.1"/>
    <property type="molecule type" value="Genomic_DNA"/>
</dbReference>
<dbReference type="EMBL" id="CP104450">
    <property type="protein sequence ID" value="UXE35850.1"/>
    <property type="molecule type" value="Genomic_DNA"/>
</dbReference>
<evidence type="ECO:0000313" key="12">
    <source>
        <dbReference type="Proteomes" id="UP001350972"/>
    </source>
</evidence>
<dbReference type="Pfam" id="PF24827">
    <property type="entry name" value="AstE_AspA_cat"/>
    <property type="match status" value="1"/>
</dbReference>
<dbReference type="Gene3D" id="3.40.630.10">
    <property type="entry name" value="Zn peptidases"/>
    <property type="match status" value="1"/>
</dbReference>
<dbReference type="NCBIfam" id="TIGR03242">
    <property type="entry name" value="arg_catab_astE"/>
    <property type="match status" value="1"/>
</dbReference>
<evidence type="ECO:0000256" key="1">
    <source>
        <dbReference type="ARBA" id="ARBA00022503"/>
    </source>
</evidence>
<keyword evidence="12" id="KW-1185">Reference proteome</keyword>
<dbReference type="Pfam" id="PF04952">
    <property type="entry name" value="AstE_AspA_hybrid"/>
    <property type="match status" value="1"/>
</dbReference>
<dbReference type="RefSeq" id="WP_004861370.1">
    <property type="nucleotide sequence ID" value="NZ_AP021983.1"/>
</dbReference>
<name>A0A225U4N9_RAOOR</name>
<reference evidence="10 12" key="2">
    <citation type="submission" date="2024-02" db="EMBL/GenBank/DDBJ databases">
        <title>Tn5403 promotes plasmid rearrangements and degradation of the Klebsiella pneumoniae carbapenemase (KPC) transposon Tn4401.</title>
        <authorList>
            <person name="Sheppard A.E."/>
            <person name="Barry K.E."/>
            <person name="Parikh H.I."/>
            <person name="Vegesana K."/>
            <person name="Sebra R."/>
            <person name="George S."/>
            <person name="Sanderson N.D."/>
            <person name="Stoesser N."/>
            <person name="Eyre D.W."/>
            <person name="Crook D.W."/>
            <person name="Walker A.S."/>
            <person name="Mathers A.J."/>
        </authorList>
    </citation>
    <scope>NUCLEOTIDE SEQUENCE [LARGE SCALE GENOMIC DNA]</scope>
    <source>
        <strain evidence="10 12">CAV1921</strain>
    </source>
</reference>
<dbReference type="Proteomes" id="UP001350972">
    <property type="component" value="Chromosome"/>
</dbReference>
<feature type="active site" evidence="5">
    <location>
        <position position="211"/>
    </location>
</feature>
<dbReference type="SUPFAM" id="SSF53187">
    <property type="entry name" value="Zn-dependent exopeptidases"/>
    <property type="match status" value="1"/>
</dbReference>
<comment type="similarity">
    <text evidence="5">Belongs to the AspA/AstE family. Succinylglutamate desuccinylase subfamily.</text>
</comment>
<gene>
    <name evidence="5 9" type="primary">astE</name>
    <name evidence="10" type="ORF">LM286_14635</name>
    <name evidence="9" type="ORF">N2J37_14820</name>
</gene>
<feature type="domain" description="Succinylglutamate desuccinylase/Aspartoacylase catalytic" evidence="8">
    <location>
        <begin position="42"/>
        <end position="237"/>
    </location>
</feature>
<feature type="binding site" evidence="5">
    <location>
        <position position="148"/>
    </location>
    <ligand>
        <name>Zn(2+)</name>
        <dbReference type="ChEBI" id="CHEBI:29105"/>
    </ligand>
</feature>
<sequence>MEKTVNDLLQCKLSRWPFPAAMEASWLADGVLQLLPQTPWTQATVVSAGIHGNETAPIEILLQIMQALSEGKQPLSHALLLVFGNLPAIRAGRRYLHNDLNRLFGGRHLAVAPGNESRRAAELEGAVAAFFATADRQGHARRLHLDLHTAIRGSRYRQFALLPAREGEYDAGFYALLQASAMDAIVRHTEPGGTFTHYTSEKFGAQSATLELGKVMAFGENDLRLFAGTDAAVRALIADAALPARDKAPADYFLVQESIIKSDSDFTLNLDPKIDNFTALPAGYEIARQPDKTWVVQAHAPYILFPNAGVATGQRAGLLLKSAAPCLSLPA</sequence>
<keyword evidence="4 5" id="KW-0862">Zinc</keyword>
<dbReference type="Proteomes" id="UP001064206">
    <property type="component" value="Chromosome"/>
</dbReference>
<organism evidence="9 11">
    <name type="scientific">Raoultella ornithinolytica</name>
    <name type="common">Klebsiella ornithinolytica</name>
    <dbReference type="NCBI Taxonomy" id="54291"/>
    <lineage>
        <taxon>Bacteria</taxon>
        <taxon>Pseudomonadati</taxon>
        <taxon>Pseudomonadota</taxon>
        <taxon>Gammaproteobacteria</taxon>
        <taxon>Enterobacterales</taxon>
        <taxon>Enterobacteriaceae</taxon>
        <taxon>Klebsiella/Raoultella group</taxon>
        <taxon>Raoultella</taxon>
    </lineage>
</organism>
<evidence type="ECO:0000259" key="8">
    <source>
        <dbReference type="Pfam" id="PF24827"/>
    </source>
</evidence>
<keyword evidence="3 5" id="KW-0378">Hydrolase</keyword>
<evidence type="ECO:0000313" key="11">
    <source>
        <dbReference type="Proteomes" id="UP001064206"/>
    </source>
</evidence>
<dbReference type="InterPro" id="IPR016681">
    <property type="entry name" value="SuccinylGlu_desuccinylase"/>
</dbReference>
<dbReference type="PANTHER" id="PTHR15162">
    <property type="entry name" value="ASPARTOACYLASE"/>
    <property type="match status" value="1"/>
</dbReference>
<evidence type="ECO:0000256" key="3">
    <source>
        <dbReference type="ARBA" id="ARBA00022801"/>
    </source>
</evidence>
<evidence type="ECO:0000313" key="9">
    <source>
        <dbReference type="EMBL" id="UXE35850.1"/>
    </source>
</evidence>
<dbReference type="HAMAP" id="MF_00767">
    <property type="entry name" value="Arg_catab_AstE"/>
    <property type="match status" value="1"/>
</dbReference>
<comment type="pathway">
    <text evidence="5">Amino-acid degradation; L-arginine degradation via AST pathway; L-glutamate and succinate from L-arginine: step 5/5.</text>
</comment>
<dbReference type="CDD" id="cd03855">
    <property type="entry name" value="M14_ASTE"/>
    <property type="match status" value="1"/>
</dbReference>
<dbReference type="EC" id="3.5.1.96" evidence="5 6"/>
<feature type="binding site" evidence="5">
    <location>
        <position position="54"/>
    </location>
    <ligand>
        <name>Zn(2+)</name>
        <dbReference type="ChEBI" id="CHEBI:29105"/>
    </ligand>
</feature>
<keyword evidence="1 5" id="KW-0056">Arginine metabolism</keyword>
<protein>
    <recommendedName>
        <fullName evidence="5 6">Succinylglutamate desuccinylase</fullName>
        <ecNumber evidence="5 6">3.5.1.96</ecNumber>
    </recommendedName>
</protein>